<feature type="compositionally biased region" description="Polar residues" evidence="1">
    <location>
        <begin position="602"/>
        <end position="614"/>
    </location>
</feature>
<dbReference type="InterPro" id="IPR036439">
    <property type="entry name" value="Dockerin_dom_sf"/>
</dbReference>
<dbReference type="Gene3D" id="2.60.40.680">
    <property type="match status" value="1"/>
</dbReference>
<name>A0A2S8GUQ1_9BACT</name>
<proteinExistence type="predicted"/>
<dbReference type="EMBL" id="PUHZ01000001">
    <property type="protein sequence ID" value="PQO48157.1"/>
    <property type="molecule type" value="Genomic_DNA"/>
</dbReference>
<gene>
    <name evidence="3" type="ORF">C5Y93_00300</name>
</gene>
<evidence type="ECO:0000313" key="4">
    <source>
        <dbReference type="Proteomes" id="UP000237819"/>
    </source>
</evidence>
<evidence type="ECO:0000313" key="3">
    <source>
        <dbReference type="EMBL" id="PQO48157.1"/>
    </source>
</evidence>
<dbReference type="GO" id="GO:0000272">
    <property type="term" value="P:polysaccharide catabolic process"/>
    <property type="evidence" value="ECO:0007669"/>
    <property type="project" value="InterPro"/>
</dbReference>
<dbReference type="PROSITE" id="PS00018">
    <property type="entry name" value="EF_HAND_1"/>
    <property type="match status" value="1"/>
</dbReference>
<dbReference type="InterPro" id="IPR018247">
    <property type="entry name" value="EF_Hand_1_Ca_BS"/>
</dbReference>
<comment type="caution">
    <text evidence="3">The sequence shown here is derived from an EMBL/GenBank/DDBJ whole genome shotgun (WGS) entry which is preliminary data.</text>
</comment>
<dbReference type="GO" id="GO:0005509">
    <property type="term" value="F:calcium ion binding"/>
    <property type="evidence" value="ECO:0007669"/>
    <property type="project" value="InterPro"/>
</dbReference>
<feature type="region of interest" description="Disordered" evidence="1">
    <location>
        <begin position="558"/>
        <end position="628"/>
    </location>
</feature>
<dbReference type="PROSITE" id="PS50222">
    <property type="entry name" value="EF_HAND_2"/>
    <property type="match status" value="1"/>
</dbReference>
<dbReference type="Proteomes" id="UP000237819">
    <property type="component" value="Unassembled WGS sequence"/>
</dbReference>
<dbReference type="InterPro" id="IPR002048">
    <property type="entry name" value="EF_hand_dom"/>
</dbReference>
<sequence length="681" mass="74705">MHATLSDFTLIWPATGSDLAGFQPIFANTMKKARSRMAKRNSIGRNWKHRPGLETLEVREMLDASGELISLRLAVTDLHGNQIEQIAQGEAFLVKAYIEDRRGEPGVVVDVPEPDPQNPNNTPDISDDPYGFFTAYFNVTYDAAGFDFDESYGIQIGPTISEVSVPVPDTSIDGYIERLGMQNIDTSGLFHPNEVELLSFRMIAQQPGNYDLAEGFMPHFHFDVVDYIEDVNELPENWDVNYVNGVPQLERLTGSEFMDATVGADEYFSLYHYGTERLTQDSQVYFEGVGLQVLAPTTTEYQVRYVDEPTTTLGGEVNALPSNLEYFDEWSYFYVEVYAKAPNGNSLNAGVVTVNYDPDDFEFVQAVGRNEDPTSLRYSITFTEVDNENGSVTVGYNTLATDLGDDRFALLGRIQLRSKIEMPVDYTNGELQPTTSSDVMLGDASATIYNDISDSRSVVGGTTSAGTNFEVWPVIYDVANGEDRQVGLADFSDFVAVFGKSVNNDPEIRKLDFDNNGTIGLSDFSLFVQNFGQSNYYDSKRIYPAGYPGDLSSPALMGSSSLLEGEPVASPSTSRREAPVVAAGPPQPVSSDNVSSNLLSLPATNSVSTNSPAQSSTEEGSSAASSEETIDAFVSQWNDQSDLIALTAVVRSDETSSDDENADFVANTDEILAIWEDEEQL</sequence>
<protein>
    <recommendedName>
        <fullName evidence="2">EF-hand domain-containing protein</fullName>
    </recommendedName>
</protein>
<dbReference type="Gene3D" id="1.10.1330.10">
    <property type="entry name" value="Dockerin domain"/>
    <property type="match status" value="1"/>
</dbReference>
<reference evidence="3 4" key="1">
    <citation type="submission" date="2018-02" db="EMBL/GenBank/DDBJ databases">
        <title>Comparative genomes isolates from brazilian mangrove.</title>
        <authorList>
            <person name="Araujo J.E."/>
            <person name="Taketani R.G."/>
            <person name="Silva M.C.P."/>
            <person name="Loureco M.V."/>
            <person name="Andreote F.D."/>
        </authorList>
    </citation>
    <scope>NUCLEOTIDE SEQUENCE [LARGE SCALE GENOMIC DNA]</scope>
    <source>
        <strain evidence="3 4">Nap-Phe MGV</strain>
    </source>
</reference>
<evidence type="ECO:0000256" key="1">
    <source>
        <dbReference type="SAM" id="MobiDB-lite"/>
    </source>
</evidence>
<evidence type="ECO:0000259" key="2">
    <source>
        <dbReference type="PROSITE" id="PS50222"/>
    </source>
</evidence>
<feature type="compositionally biased region" description="Low complexity" evidence="1">
    <location>
        <begin position="615"/>
        <end position="627"/>
    </location>
</feature>
<dbReference type="AlphaFoldDB" id="A0A2S8GUQ1"/>
<feature type="domain" description="EF-hand" evidence="2">
    <location>
        <begin position="508"/>
        <end position="534"/>
    </location>
</feature>
<organism evidence="3 4">
    <name type="scientific">Blastopirellula marina</name>
    <dbReference type="NCBI Taxonomy" id="124"/>
    <lineage>
        <taxon>Bacteria</taxon>
        <taxon>Pseudomonadati</taxon>
        <taxon>Planctomycetota</taxon>
        <taxon>Planctomycetia</taxon>
        <taxon>Pirellulales</taxon>
        <taxon>Pirellulaceae</taxon>
        <taxon>Blastopirellula</taxon>
    </lineage>
</organism>
<accession>A0A2S8GUQ1</accession>
<feature type="compositionally biased region" description="Low complexity" evidence="1">
    <location>
        <begin position="579"/>
        <end position="601"/>
    </location>
</feature>